<feature type="transmembrane region" description="Helical" evidence="1">
    <location>
        <begin position="55"/>
        <end position="74"/>
    </location>
</feature>
<keyword evidence="1" id="KW-0472">Membrane</keyword>
<dbReference type="Proteomes" id="UP001183202">
    <property type="component" value="Unassembled WGS sequence"/>
</dbReference>
<comment type="caution">
    <text evidence="2">The sequence shown here is derived from an EMBL/GenBank/DDBJ whole genome shotgun (WGS) entry which is preliminary data.</text>
</comment>
<reference evidence="3" key="1">
    <citation type="submission" date="2023-07" db="EMBL/GenBank/DDBJ databases">
        <title>30 novel species of actinomycetes from the DSMZ collection.</title>
        <authorList>
            <person name="Nouioui I."/>
        </authorList>
    </citation>
    <scope>NUCLEOTIDE SEQUENCE [LARGE SCALE GENOMIC DNA]</scope>
    <source>
        <strain evidence="3">DSM 45834</strain>
    </source>
</reference>
<feature type="transmembrane region" description="Helical" evidence="1">
    <location>
        <begin position="32"/>
        <end position="48"/>
    </location>
</feature>
<evidence type="ECO:0000313" key="2">
    <source>
        <dbReference type="EMBL" id="MDT0352837.1"/>
    </source>
</evidence>
<evidence type="ECO:0000256" key="1">
    <source>
        <dbReference type="SAM" id="Phobius"/>
    </source>
</evidence>
<accession>A0ABU2NFU3</accession>
<dbReference type="RefSeq" id="WP_311559343.1">
    <property type="nucleotide sequence ID" value="NZ_JAVREJ010000022.1"/>
</dbReference>
<evidence type="ECO:0000313" key="3">
    <source>
        <dbReference type="Proteomes" id="UP001183202"/>
    </source>
</evidence>
<organism evidence="2 3">
    <name type="scientific">Pseudonocardia charpentierae</name>
    <dbReference type="NCBI Taxonomy" id="3075545"/>
    <lineage>
        <taxon>Bacteria</taxon>
        <taxon>Bacillati</taxon>
        <taxon>Actinomycetota</taxon>
        <taxon>Actinomycetes</taxon>
        <taxon>Pseudonocardiales</taxon>
        <taxon>Pseudonocardiaceae</taxon>
        <taxon>Pseudonocardia</taxon>
    </lineage>
</organism>
<gene>
    <name evidence="2" type="ORF">RM445_25270</name>
</gene>
<keyword evidence="1" id="KW-1133">Transmembrane helix</keyword>
<feature type="transmembrane region" description="Helical" evidence="1">
    <location>
        <begin position="123"/>
        <end position="143"/>
    </location>
</feature>
<evidence type="ECO:0008006" key="4">
    <source>
        <dbReference type="Google" id="ProtNLM"/>
    </source>
</evidence>
<keyword evidence="1" id="KW-0812">Transmembrane</keyword>
<keyword evidence="3" id="KW-1185">Reference proteome</keyword>
<dbReference type="EMBL" id="JAVREJ010000022">
    <property type="protein sequence ID" value="MDT0352837.1"/>
    <property type="molecule type" value="Genomic_DNA"/>
</dbReference>
<protein>
    <recommendedName>
        <fullName evidence="4">DUF1453 domain-containing protein</fullName>
    </recommendedName>
</protein>
<feature type="transmembrane region" description="Helical" evidence="1">
    <location>
        <begin position="94"/>
        <end position="116"/>
    </location>
</feature>
<proteinExistence type="predicted"/>
<sequence>MSPLAIVALLALTGYAIYQQTRRHEVVGGSRFKLAIIYGIVGFAVGGFSRPDSGVEWLLLVVSLGLSAAVGLARGRLTTLWAEDGRVWSQGTPLTIGLFVGLVVVKFAIGTACYFLQISDDGGFGEILVMIAVMVAFQAELIWRRAKPLGARTSDKTPAAG</sequence>
<name>A0ABU2NFU3_9PSEU</name>